<dbReference type="OrthoDB" id="10004862at2759"/>
<dbReference type="Pfam" id="PF14027">
    <property type="entry name" value="Questin_oxidase"/>
    <property type="match status" value="1"/>
</dbReference>
<keyword evidence="1" id="KW-0560">Oxidoreductase</keyword>
<dbReference type="InterPro" id="IPR025337">
    <property type="entry name" value="Questin_oxidase-like"/>
</dbReference>
<protein>
    <recommendedName>
        <fullName evidence="5">HypA-like protein</fullName>
    </recommendedName>
</protein>
<dbReference type="PANTHER" id="PTHR35870">
    <property type="entry name" value="PROTEIN, PUTATIVE (AFU_ORTHOLOGUE AFUA_5G03330)-RELATED"/>
    <property type="match status" value="1"/>
</dbReference>
<dbReference type="Proteomes" id="UP000325780">
    <property type="component" value="Unassembled WGS sequence"/>
</dbReference>
<evidence type="ECO:0000256" key="2">
    <source>
        <dbReference type="SAM" id="MobiDB-lite"/>
    </source>
</evidence>
<organism evidence="3 4">
    <name type="scientific">Aspergillus avenaceus</name>
    <dbReference type="NCBI Taxonomy" id="36643"/>
    <lineage>
        <taxon>Eukaryota</taxon>
        <taxon>Fungi</taxon>
        <taxon>Dikarya</taxon>
        <taxon>Ascomycota</taxon>
        <taxon>Pezizomycotina</taxon>
        <taxon>Eurotiomycetes</taxon>
        <taxon>Eurotiomycetidae</taxon>
        <taxon>Eurotiales</taxon>
        <taxon>Aspergillaceae</taxon>
        <taxon>Aspergillus</taxon>
        <taxon>Aspergillus subgen. Circumdati</taxon>
    </lineage>
</organism>
<gene>
    <name evidence="3" type="ORF">BDV25DRAFT_154887</name>
</gene>
<evidence type="ECO:0000313" key="4">
    <source>
        <dbReference type="Proteomes" id="UP000325780"/>
    </source>
</evidence>
<reference evidence="3 4" key="1">
    <citation type="submission" date="2019-04" db="EMBL/GenBank/DDBJ databases">
        <title>Friends and foes A comparative genomics study of 23 Aspergillus species from section Flavi.</title>
        <authorList>
            <consortium name="DOE Joint Genome Institute"/>
            <person name="Kjaerbolling I."/>
            <person name="Vesth T."/>
            <person name="Frisvad J.C."/>
            <person name="Nybo J.L."/>
            <person name="Theobald S."/>
            <person name="Kildgaard S."/>
            <person name="Isbrandt T."/>
            <person name="Kuo A."/>
            <person name="Sato A."/>
            <person name="Lyhne E.K."/>
            <person name="Kogle M.E."/>
            <person name="Wiebenga A."/>
            <person name="Kun R.S."/>
            <person name="Lubbers R.J."/>
            <person name="Makela M.R."/>
            <person name="Barry K."/>
            <person name="Chovatia M."/>
            <person name="Clum A."/>
            <person name="Daum C."/>
            <person name="Haridas S."/>
            <person name="He G."/>
            <person name="LaButti K."/>
            <person name="Lipzen A."/>
            <person name="Mondo S."/>
            <person name="Riley R."/>
            <person name="Salamov A."/>
            <person name="Simmons B.A."/>
            <person name="Magnuson J.K."/>
            <person name="Henrissat B."/>
            <person name="Mortensen U.H."/>
            <person name="Larsen T.O."/>
            <person name="Devries R.P."/>
            <person name="Grigoriev I.V."/>
            <person name="Machida M."/>
            <person name="Baker S.E."/>
            <person name="Andersen M.R."/>
        </authorList>
    </citation>
    <scope>NUCLEOTIDE SEQUENCE [LARGE SCALE GENOMIC DNA]</scope>
    <source>
        <strain evidence="3 4">IBT 18842</strain>
    </source>
</reference>
<feature type="compositionally biased region" description="Polar residues" evidence="2">
    <location>
        <begin position="63"/>
        <end position="80"/>
    </location>
</feature>
<evidence type="ECO:0000313" key="3">
    <source>
        <dbReference type="EMBL" id="KAE8150168.1"/>
    </source>
</evidence>
<dbReference type="AlphaFoldDB" id="A0A5N6TUX6"/>
<dbReference type="GO" id="GO:0016491">
    <property type="term" value="F:oxidoreductase activity"/>
    <property type="evidence" value="ECO:0007669"/>
    <property type="project" value="UniProtKB-KW"/>
</dbReference>
<name>A0A5N6TUX6_ASPAV</name>
<keyword evidence="4" id="KW-1185">Reference proteome</keyword>
<evidence type="ECO:0008006" key="5">
    <source>
        <dbReference type="Google" id="ProtNLM"/>
    </source>
</evidence>
<evidence type="ECO:0000256" key="1">
    <source>
        <dbReference type="ARBA" id="ARBA00023002"/>
    </source>
</evidence>
<dbReference type="PANTHER" id="PTHR35870:SF1">
    <property type="entry name" value="PROTEIN, PUTATIVE (AFU_ORTHOLOGUE AFUA_5G03330)-RELATED"/>
    <property type="match status" value="1"/>
</dbReference>
<dbReference type="EMBL" id="ML742101">
    <property type="protein sequence ID" value="KAE8150168.1"/>
    <property type="molecule type" value="Genomic_DNA"/>
</dbReference>
<feature type="region of interest" description="Disordered" evidence="2">
    <location>
        <begin position="52"/>
        <end position="80"/>
    </location>
</feature>
<sequence>MYEGMRGFIGLHRLVPTKNIRPLYSRLQANASLILQSSKGYTTAARSPRQALLSSSLIPSPPTGTRSRSRVTSNFHSTQRPMATARNIKLTTSDSGVFSSGVREDAAQAASEVLQDDLMKHHIFFNASGFHNHVAHHILTMFALGASPAEIRAAYARNSSYQRPVLPTVESVVQSLYDKAQFKDHFAKAENYPNFLEFFQREIEKKGVENVINEYVFAEDEVADSMLIRLFGGIIHPLIHLGFGIEFNQPAIIAEALAQAAVHDDWTGTKFLVPAEKAAGGIGKQGKKSMLQILEEIRADTKLATSAHWEDSNKMRDGILVRAPDEMIKHAAEFTVSEDQLEEKLAEIINTVAYFTATAQRPPKQIKFDFFYIHGMNASIFFEKFIALPFLSVRSKLRLLEWKGRLNLMLYVSRNTPELLLDEVTEYQITRDWETIFHYTNEHQRDDGHVGKLARAIAHGEKFCRPYEAQAKERGLKITGDMWLKIGNMVMDSTSDKRGLWVRSTGFDKAWADFEDRSRL</sequence>
<accession>A0A5N6TUX6</accession>
<proteinExistence type="predicted"/>